<evidence type="ECO:0000313" key="6">
    <source>
        <dbReference type="EMBL" id="OOM16339.1"/>
    </source>
</evidence>
<reference evidence="6 7" key="1">
    <citation type="submission" date="2016-05" db="EMBL/GenBank/DDBJ databases">
        <title>Microbial solvent formation.</title>
        <authorList>
            <person name="Poehlein A."/>
            <person name="Montoya Solano J.D."/>
            <person name="Flitsch S."/>
            <person name="Krabben P."/>
            <person name="Duerre P."/>
            <person name="Daniel R."/>
        </authorList>
    </citation>
    <scope>NUCLEOTIDE SEQUENCE [LARGE SCALE GENOMIC DNA]</scope>
    <source>
        <strain evidence="6 7">L1-8</strain>
    </source>
</reference>
<evidence type="ECO:0000259" key="5">
    <source>
        <dbReference type="Pfam" id="PF06803"/>
    </source>
</evidence>
<evidence type="ECO:0000313" key="7">
    <source>
        <dbReference type="Proteomes" id="UP000191154"/>
    </source>
</evidence>
<organism evidence="6 7">
    <name type="scientific">Clostridium saccharobutylicum</name>
    <dbReference type="NCBI Taxonomy" id="169679"/>
    <lineage>
        <taxon>Bacteria</taxon>
        <taxon>Bacillati</taxon>
        <taxon>Bacillota</taxon>
        <taxon>Clostridia</taxon>
        <taxon>Eubacteriales</taxon>
        <taxon>Clostridiaceae</taxon>
        <taxon>Clostridium</taxon>
    </lineage>
</organism>
<sequence>MNISEVKVKLLGSDILSIINEFVKIDGLTLKSIKINNSLIVEGNFKNGISIDFLVKAELIDCINNKIHLRISKVKILNLGMLRMFRSFVLKKLAKAINEYYIESNKDNVIIDVKKILQNVPFVDININDMFMKRDELWVEVGDVNISIAGELIKTVETDTIEEQEKSENDISNLESIAKIEDNYSKGRKILEDKLPTNVKKYKDYIFVLPDIVSLIYRLLKDKRVSIKTKLIMSASIAYITVPTNLIPNRIPFIGVIDDVGVIFFTLNKILNDVPISIIVENWTGKNDIFVVIKNGIEYLSNFTKAQNVQRLYEVIEELSTL</sequence>
<evidence type="ECO:0000256" key="3">
    <source>
        <dbReference type="ARBA" id="ARBA00022989"/>
    </source>
</evidence>
<keyword evidence="2" id="KW-0812">Transmembrane</keyword>
<dbReference type="Pfam" id="PF06803">
    <property type="entry name" value="DUF1232"/>
    <property type="match status" value="1"/>
</dbReference>
<protein>
    <recommendedName>
        <fullName evidence="5">DUF1232 domain-containing protein</fullName>
    </recommendedName>
</protein>
<dbReference type="InterPro" id="IPR010652">
    <property type="entry name" value="DUF1232"/>
</dbReference>
<dbReference type="GO" id="GO:0012505">
    <property type="term" value="C:endomembrane system"/>
    <property type="evidence" value="ECO:0007669"/>
    <property type="project" value="UniProtKB-SubCell"/>
</dbReference>
<name>A0A1S8NIM8_CLOSA</name>
<comment type="subcellular location">
    <subcellularLocation>
        <location evidence="1">Endomembrane system</location>
        <topology evidence="1">Multi-pass membrane protein</topology>
    </subcellularLocation>
</comment>
<proteinExistence type="predicted"/>
<dbReference type="EMBL" id="LZYZ01000001">
    <property type="protein sequence ID" value="OOM16339.1"/>
    <property type="molecule type" value="Genomic_DNA"/>
</dbReference>
<evidence type="ECO:0000256" key="4">
    <source>
        <dbReference type="ARBA" id="ARBA00023136"/>
    </source>
</evidence>
<gene>
    <name evidence="6" type="ORF">CLOSAC_06100</name>
</gene>
<dbReference type="AlphaFoldDB" id="A0A1S8NIM8"/>
<dbReference type="Proteomes" id="UP000191154">
    <property type="component" value="Unassembled WGS sequence"/>
</dbReference>
<dbReference type="RefSeq" id="WP_077864064.1">
    <property type="nucleotide sequence ID" value="NZ_LZYZ01000001.1"/>
</dbReference>
<accession>A0A1S8NIM8</accession>
<keyword evidence="3" id="KW-1133">Transmembrane helix</keyword>
<evidence type="ECO:0000256" key="1">
    <source>
        <dbReference type="ARBA" id="ARBA00004127"/>
    </source>
</evidence>
<feature type="domain" description="DUF1232" evidence="5">
    <location>
        <begin position="229"/>
        <end position="265"/>
    </location>
</feature>
<comment type="caution">
    <text evidence="6">The sequence shown here is derived from an EMBL/GenBank/DDBJ whole genome shotgun (WGS) entry which is preliminary data.</text>
</comment>
<keyword evidence="4" id="KW-0472">Membrane</keyword>
<evidence type="ECO:0000256" key="2">
    <source>
        <dbReference type="ARBA" id="ARBA00022692"/>
    </source>
</evidence>
<dbReference type="STRING" id="169679.CSACC_40050"/>